<gene>
    <name evidence="1" type="ORF">VB738_14100</name>
</gene>
<dbReference type="Proteomes" id="UP001304461">
    <property type="component" value="Unassembled WGS sequence"/>
</dbReference>
<proteinExistence type="predicted"/>
<accession>A0ABU5RXF5</accession>
<evidence type="ECO:0000313" key="2">
    <source>
        <dbReference type="Proteomes" id="UP001304461"/>
    </source>
</evidence>
<name>A0ABU5RXF5_9CYAN</name>
<evidence type="ECO:0000313" key="1">
    <source>
        <dbReference type="EMBL" id="MEA5392391.1"/>
    </source>
</evidence>
<comment type="caution">
    <text evidence="1">The sequence shown here is derived from an EMBL/GenBank/DDBJ whole genome shotgun (WGS) entry which is preliminary data.</text>
</comment>
<protein>
    <submittedName>
        <fullName evidence="1">Uncharacterized protein</fullName>
    </submittedName>
</protein>
<organism evidence="1 2">
    <name type="scientific">Cyanobium gracile UHCC 0139</name>
    <dbReference type="NCBI Taxonomy" id="3110308"/>
    <lineage>
        <taxon>Bacteria</taxon>
        <taxon>Bacillati</taxon>
        <taxon>Cyanobacteriota</taxon>
        <taxon>Cyanophyceae</taxon>
        <taxon>Synechococcales</taxon>
        <taxon>Prochlorococcaceae</taxon>
        <taxon>Cyanobium</taxon>
    </lineage>
</organism>
<dbReference type="EMBL" id="JAYGHX010000010">
    <property type="protein sequence ID" value="MEA5392391.1"/>
    <property type="molecule type" value="Genomic_DNA"/>
</dbReference>
<reference evidence="1 2" key="1">
    <citation type="submission" date="2023-12" db="EMBL/GenBank/DDBJ databases">
        <title>Baltic Sea Cyanobacteria.</title>
        <authorList>
            <person name="Delbaje E."/>
            <person name="Fewer D.P."/>
            <person name="Shishido T.K."/>
        </authorList>
    </citation>
    <scope>NUCLEOTIDE SEQUENCE [LARGE SCALE GENOMIC DNA]</scope>
    <source>
        <strain evidence="1 2">UHCC 0139</strain>
    </source>
</reference>
<dbReference type="RefSeq" id="WP_323306342.1">
    <property type="nucleotide sequence ID" value="NZ_JAYGHX010000010.1"/>
</dbReference>
<sequence>MGPSPSDATSSLIRNLSIFTASVVSLSGAFQAWSSMQITHSLEEARRTQAFSRQILDQMDNLTGENETKAKVALIGLYIIAVNEKDKMNIANIALQSGKNSLRDAAAFLLRQECKELPEQSTCKYALEMLARTEDVIVQRQIRKEDKLIGDSPEARQQEVVVNVQVQPSPVAQALEEITTAKIAASDLQGWIYIGKADPSGALLDDRTINVARKPSANADVTTITSVYLRSQGTIRSGSSLGIIPRGQVLRIHALSSRPMAGGTEAVWAKVKTQKGSLQSVP</sequence>
<keyword evidence="2" id="KW-1185">Reference proteome</keyword>